<dbReference type="GO" id="GO:0005524">
    <property type="term" value="F:ATP binding"/>
    <property type="evidence" value="ECO:0007669"/>
    <property type="project" value="InterPro"/>
</dbReference>
<dbReference type="EMBL" id="JASBNA010000017">
    <property type="protein sequence ID" value="KAK7686169.1"/>
    <property type="molecule type" value="Genomic_DNA"/>
</dbReference>
<dbReference type="Pfam" id="PF07728">
    <property type="entry name" value="AAA_5"/>
    <property type="match status" value="1"/>
</dbReference>
<dbReference type="SUPFAM" id="SSF52540">
    <property type="entry name" value="P-loop containing nucleoside triphosphate hydrolases"/>
    <property type="match status" value="1"/>
</dbReference>
<proteinExistence type="predicted"/>
<protein>
    <recommendedName>
        <fullName evidence="1">ATPase dynein-related AAA domain-containing protein</fullName>
    </recommendedName>
</protein>
<keyword evidence="3" id="KW-1185">Reference proteome</keyword>
<dbReference type="Proteomes" id="UP001385951">
    <property type="component" value="Unassembled WGS sequence"/>
</dbReference>
<dbReference type="GO" id="GO:0016887">
    <property type="term" value="F:ATP hydrolysis activity"/>
    <property type="evidence" value="ECO:0007669"/>
    <property type="project" value="InterPro"/>
</dbReference>
<sequence length="84" mass="9389">MAAQTDVVLPRHCVLRQQTVQAIYDQVKTQPWDNICVLVAGPPGSGKTTLKLLLKNHIHQQDPSAIVQCTTSWPTEEKRVEDGR</sequence>
<dbReference type="AlphaFoldDB" id="A0AAW0G785"/>
<evidence type="ECO:0000313" key="3">
    <source>
        <dbReference type="Proteomes" id="UP001385951"/>
    </source>
</evidence>
<organism evidence="2 3">
    <name type="scientific">Cerrena zonata</name>
    <dbReference type="NCBI Taxonomy" id="2478898"/>
    <lineage>
        <taxon>Eukaryota</taxon>
        <taxon>Fungi</taxon>
        <taxon>Dikarya</taxon>
        <taxon>Basidiomycota</taxon>
        <taxon>Agaricomycotina</taxon>
        <taxon>Agaricomycetes</taxon>
        <taxon>Polyporales</taxon>
        <taxon>Cerrenaceae</taxon>
        <taxon>Cerrena</taxon>
    </lineage>
</organism>
<feature type="domain" description="ATPase dynein-related AAA" evidence="1">
    <location>
        <begin position="37"/>
        <end position="77"/>
    </location>
</feature>
<evidence type="ECO:0000313" key="2">
    <source>
        <dbReference type="EMBL" id="KAK7686169.1"/>
    </source>
</evidence>
<reference evidence="2 3" key="1">
    <citation type="submission" date="2022-09" db="EMBL/GenBank/DDBJ databases">
        <authorList>
            <person name="Palmer J.M."/>
        </authorList>
    </citation>
    <scope>NUCLEOTIDE SEQUENCE [LARGE SCALE GENOMIC DNA]</scope>
    <source>
        <strain evidence="2 3">DSM 7382</strain>
    </source>
</reference>
<name>A0AAW0G785_9APHY</name>
<dbReference type="Gene3D" id="3.40.50.300">
    <property type="entry name" value="P-loop containing nucleotide triphosphate hydrolases"/>
    <property type="match status" value="1"/>
</dbReference>
<accession>A0AAW0G785</accession>
<gene>
    <name evidence="2" type="ORF">QCA50_010389</name>
</gene>
<comment type="caution">
    <text evidence="2">The sequence shown here is derived from an EMBL/GenBank/DDBJ whole genome shotgun (WGS) entry which is preliminary data.</text>
</comment>
<evidence type="ECO:0000259" key="1">
    <source>
        <dbReference type="Pfam" id="PF07728"/>
    </source>
</evidence>
<dbReference type="InterPro" id="IPR027417">
    <property type="entry name" value="P-loop_NTPase"/>
</dbReference>
<dbReference type="InterPro" id="IPR011704">
    <property type="entry name" value="ATPase_dyneun-rel_AAA"/>
</dbReference>